<dbReference type="AlphaFoldDB" id="A0A6A5HDW7"/>
<feature type="compositionally biased region" description="Basic and acidic residues" evidence="1">
    <location>
        <begin position="826"/>
        <end position="863"/>
    </location>
</feature>
<feature type="region of interest" description="Disordered" evidence="1">
    <location>
        <begin position="825"/>
        <end position="872"/>
    </location>
</feature>
<dbReference type="RefSeq" id="XP_003116751.2">
    <property type="nucleotide sequence ID" value="XM_003116703.2"/>
</dbReference>
<feature type="signal peptide" evidence="3">
    <location>
        <begin position="1"/>
        <end position="16"/>
    </location>
</feature>
<dbReference type="EMBL" id="WUAV01000002">
    <property type="protein sequence ID" value="KAF1765006.1"/>
    <property type="molecule type" value="Genomic_DNA"/>
</dbReference>
<accession>A0A6A5HDW7</accession>
<proteinExistence type="predicted"/>
<name>A0A6A5HDW7_CAERE</name>
<gene>
    <name evidence="4" type="ORF">GCK72_004957</name>
</gene>
<evidence type="ECO:0000313" key="4">
    <source>
        <dbReference type="EMBL" id="KAF1765006.1"/>
    </source>
</evidence>
<dbReference type="KEGG" id="crq:GCK72_004957"/>
<dbReference type="Proteomes" id="UP000483820">
    <property type="component" value="Chromosome II"/>
</dbReference>
<dbReference type="CTD" id="9821762"/>
<sequence>MKVWYLLLVGIFSVHCQNAPSSTYDPPVSRVAKEPNRNGKEGLFSRISEMIGAYARVTIGLHILGELIEPTSENLAIAGYMNINESIVDAWMKVNGKDSKIIIKEITSIKTSGFQVNGFLSEIAAFEDIFTQFEKLPPIHTEQQFTEMGEIVKNWQSVTDFPLTRLQALEGEVNVVVEQSETTDYNKLESEKKDDLEKLNKKAMRAMKLYPQELRTMANHLKMFNGVLDFTDLYGPIKERIEIIKSYQTRKVSSLKIGTSAELQKMFSESTKFNIGSRIAQMIQLLTRMDDTSSLGRIWPEVFRNEFTELAVLKEDLDSKLLKDTLNKGEDLEVLKKVLDPIFDIGKIVSLFWTDSDAIFKDNDFRTHIDAIEPLLTNMAGVESFGLDKSVAAVTNMFNLTAIPDELNSFVDHYDGIMTKLEEYQEILRNIEEYQKEADYQRGLKMIENVDEWSAAFGDFTGGNNDALRKKINEEKYSPFQHKITNKFQEFNDKLQTLRDSLSKVNFTLFPSTGVKLLTDVTNTLNKTLINNKLHLSQVKAALNFIKAGQGIGGNKFDELVTKLSKLETIITEKKKQLNTEREKLKESPDAEFYKEVVKLNKGFELKEKLVAGSNLFKIFDKIVRDTKFDNFFEAGDVLYKKIQEVPFSNKNRFKLILKMKKLQTIKSRYEELKQEILLRKHRYNNVPMENLIQLRWLIENLYELPNPELKVEEWKQFAGLESLKNNSSGGNELANFEKAIEGISDLDFAEYQKNVPNTYANLRALIRFHNAILATEKVSSKTFWDWNHQWIEIVGFVAITLILNALAYGGAALYIRKKNVTPEELAERKERKERKKLEEKEESEEKAKNKTDPNSKAKEKKGTTTNVKARR</sequence>
<comment type="caution">
    <text evidence="4">The sequence shown here is derived from an EMBL/GenBank/DDBJ whole genome shotgun (WGS) entry which is preliminary data.</text>
</comment>
<evidence type="ECO:0008006" key="6">
    <source>
        <dbReference type="Google" id="ProtNLM"/>
    </source>
</evidence>
<feature type="chain" id="PRO_5025548544" description="Domain of unknown function WSN domain-containing protein" evidence="3">
    <location>
        <begin position="17"/>
        <end position="872"/>
    </location>
</feature>
<evidence type="ECO:0000256" key="2">
    <source>
        <dbReference type="SAM" id="Phobius"/>
    </source>
</evidence>
<keyword evidence="3" id="KW-0732">Signal</keyword>
<feature type="transmembrane region" description="Helical" evidence="2">
    <location>
        <begin position="791"/>
        <end position="816"/>
    </location>
</feature>
<evidence type="ECO:0000256" key="3">
    <source>
        <dbReference type="SAM" id="SignalP"/>
    </source>
</evidence>
<dbReference type="GeneID" id="9821762"/>
<organism evidence="4 5">
    <name type="scientific">Caenorhabditis remanei</name>
    <name type="common">Caenorhabditis vulgaris</name>
    <dbReference type="NCBI Taxonomy" id="31234"/>
    <lineage>
        <taxon>Eukaryota</taxon>
        <taxon>Metazoa</taxon>
        <taxon>Ecdysozoa</taxon>
        <taxon>Nematoda</taxon>
        <taxon>Chromadorea</taxon>
        <taxon>Rhabditida</taxon>
        <taxon>Rhabditina</taxon>
        <taxon>Rhabditomorpha</taxon>
        <taxon>Rhabditoidea</taxon>
        <taxon>Rhabditidae</taxon>
        <taxon>Peloderinae</taxon>
        <taxon>Caenorhabditis</taxon>
    </lineage>
</organism>
<protein>
    <recommendedName>
        <fullName evidence="6">Domain of unknown function WSN domain-containing protein</fullName>
    </recommendedName>
</protein>
<reference evidence="4 5" key="1">
    <citation type="submission" date="2019-12" db="EMBL/GenBank/DDBJ databases">
        <title>Chromosome-level assembly of the Caenorhabditis remanei genome.</title>
        <authorList>
            <person name="Teterina A.A."/>
            <person name="Willis J.H."/>
            <person name="Phillips P.C."/>
        </authorList>
    </citation>
    <scope>NUCLEOTIDE SEQUENCE [LARGE SCALE GENOMIC DNA]</scope>
    <source>
        <strain evidence="4 5">PX506</strain>
        <tissue evidence="4">Whole organism</tissue>
    </source>
</reference>
<evidence type="ECO:0000313" key="5">
    <source>
        <dbReference type="Proteomes" id="UP000483820"/>
    </source>
</evidence>
<keyword evidence="2" id="KW-0812">Transmembrane</keyword>
<keyword evidence="2" id="KW-0472">Membrane</keyword>
<evidence type="ECO:0000256" key="1">
    <source>
        <dbReference type="SAM" id="MobiDB-lite"/>
    </source>
</evidence>
<keyword evidence="2" id="KW-1133">Transmembrane helix</keyword>